<evidence type="ECO:0000313" key="2">
    <source>
        <dbReference type="Proteomes" id="UP000182178"/>
    </source>
</evidence>
<comment type="caution">
    <text evidence="1">The sequence shown here is derived from an EMBL/GenBank/DDBJ whole genome shotgun (WGS) entry which is preliminary data.</text>
</comment>
<evidence type="ECO:0000313" key="1">
    <source>
        <dbReference type="EMBL" id="CUA89802.1"/>
    </source>
</evidence>
<organism evidence="1 2">
    <name type="scientific">Chelatococcus sambhunathii</name>
    <dbReference type="NCBI Taxonomy" id="363953"/>
    <lineage>
        <taxon>Bacteria</taxon>
        <taxon>Pseudomonadati</taxon>
        <taxon>Pseudomonadota</taxon>
        <taxon>Alphaproteobacteria</taxon>
        <taxon>Hyphomicrobiales</taxon>
        <taxon>Chelatococcaceae</taxon>
        <taxon>Chelatococcus</taxon>
    </lineage>
</organism>
<protein>
    <submittedName>
        <fullName evidence="1">Uncharacterized ACR, COG2135</fullName>
    </submittedName>
</protein>
<reference evidence="1 2" key="1">
    <citation type="submission" date="2015-08" db="EMBL/GenBank/DDBJ databases">
        <authorList>
            <person name="Varghese N."/>
        </authorList>
    </citation>
    <scope>NUCLEOTIDE SEQUENCE [LARGE SCALE GENOMIC DNA]</scope>
    <source>
        <strain evidence="1 2">DSM 18167</strain>
    </source>
</reference>
<dbReference type="SUPFAM" id="SSF143081">
    <property type="entry name" value="BB1717-like"/>
    <property type="match status" value="1"/>
</dbReference>
<dbReference type="Gene3D" id="3.90.1680.20">
    <property type="match status" value="1"/>
</dbReference>
<sequence>MCNLYNVRSNREAILDLTRGMVDRSGWNEPSRDIYPGTLAPIVRVGADGEREMVMATWGMPTPPERIRGNYDPGVTNIRNTHFKHWRLWLGPESRCVVPFNSFAEPNPAA</sequence>
<dbReference type="EMBL" id="CYHC01000010">
    <property type="protein sequence ID" value="CUA89802.1"/>
    <property type="molecule type" value="Genomic_DNA"/>
</dbReference>
<feature type="non-terminal residue" evidence="1">
    <location>
        <position position="110"/>
    </location>
</feature>
<dbReference type="Proteomes" id="UP000182178">
    <property type="component" value="Unassembled WGS sequence"/>
</dbReference>
<proteinExistence type="predicted"/>
<gene>
    <name evidence="1" type="ORF">Ga0061061_1101</name>
</gene>
<keyword evidence="2" id="KW-1185">Reference proteome</keyword>
<accession>A0ABM9U7U9</accession>
<dbReference type="InterPro" id="IPR036590">
    <property type="entry name" value="SRAP-like"/>
</dbReference>
<name>A0ABM9U7U9_9HYPH</name>